<keyword evidence="1" id="KW-0812">Transmembrane</keyword>
<feature type="transmembrane region" description="Helical" evidence="1">
    <location>
        <begin position="32"/>
        <end position="50"/>
    </location>
</feature>
<evidence type="ECO:0000313" key="2">
    <source>
        <dbReference type="EMBL" id="KAL0569066.1"/>
    </source>
</evidence>
<organism evidence="2 3">
    <name type="scientific">Marasmius crinis-equi</name>
    <dbReference type="NCBI Taxonomy" id="585013"/>
    <lineage>
        <taxon>Eukaryota</taxon>
        <taxon>Fungi</taxon>
        <taxon>Dikarya</taxon>
        <taxon>Basidiomycota</taxon>
        <taxon>Agaricomycotina</taxon>
        <taxon>Agaricomycetes</taxon>
        <taxon>Agaricomycetidae</taxon>
        <taxon>Agaricales</taxon>
        <taxon>Marasmiineae</taxon>
        <taxon>Marasmiaceae</taxon>
        <taxon>Marasmius</taxon>
    </lineage>
</organism>
<feature type="transmembrane region" description="Helical" evidence="1">
    <location>
        <begin position="97"/>
        <end position="115"/>
    </location>
</feature>
<feature type="transmembrane region" description="Helical" evidence="1">
    <location>
        <begin position="148"/>
        <end position="169"/>
    </location>
</feature>
<feature type="transmembrane region" description="Helical" evidence="1">
    <location>
        <begin position="209"/>
        <end position="234"/>
    </location>
</feature>
<dbReference type="EMBL" id="JBAHYK010001200">
    <property type="protein sequence ID" value="KAL0569066.1"/>
    <property type="molecule type" value="Genomic_DNA"/>
</dbReference>
<evidence type="ECO:0000313" key="3">
    <source>
        <dbReference type="Proteomes" id="UP001465976"/>
    </source>
</evidence>
<evidence type="ECO:0000256" key="1">
    <source>
        <dbReference type="SAM" id="Phobius"/>
    </source>
</evidence>
<feature type="transmembrane region" description="Helical" evidence="1">
    <location>
        <begin position="62"/>
        <end position="85"/>
    </location>
</feature>
<keyword evidence="1" id="KW-0472">Membrane</keyword>
<accession>A0ABR3F1Q3</accession>
<reference evidence="2 3" key="1">
    <citation type="submission" date="2024-02" db="EMBL/GenBank/DDBJ databases">
        <title>A draft genome for the cacao thread blight pathogen Marasmius crinis-equi.</title>
        <authorList>
            <person name="Cohen S.P."/>
            <person name="Baruah I.K."/>
            <person name="Amoako-Attah I."/>
            <person name="Bukari Y."/>
            <person name="Meinhardt L.W."/>
            <person name="Bailey B.A."/>
        </authorList>
    </citation>
    <scope>NUCLEOTIDE SEQUENCE [LARGE SCALE GENOMIC DNA]</scope>
    <source>
        <strain evidence="2 3">GH-76</strain>
    </source>
</reference>
<name>A0ABR3F1Q3_9AGAR</name>
<protein>
    <submittedName>
        <fullName evidence="2">Uncharacterized protein</fullName>
    </submittedName>
</protein>
<feature type="transmembrane region" description="Helical" evidence="1">
    <location>
        <begin position="6"/>
        <end position="25"/>
    </location>
</feature>
<keyword evidence="3" id="KW-1185">Reference proteome</keyword>
<comment type="caution">
    <text evidence="2">The sequence shown here is derived from an EMBL/GenBank/DDBJ whole genome shotgun (WGS) entry which is preliminary data.</text>
</comment>
<proteinExistence type="predicted"/>
<gene>
    <name evidence="2" type="ORF">V5O48_012910</name>
</gene>
<sequence length="392" mass="44349">MAYLSIALCAATLCVIALLGIHPVSRPKLDRVSFRMLIYALSGTLLLVFANGPGMCRLVGPVVVFAIQLSAFLFFCIGLNLQLVMIHGVDGRKAEKFYVGGSLSMAMVLGVLSFASKQWRYNTDLKLCQNRGSDPVKDLLWQVWNQQLWIFLTMIGEIIVFYSVLAYMYRLEVFDRSRQRSSSQVDGCPELSASRQYPRPRGPAQYRNMILRIALYPLSSFTTLGLVSVGHMWLAARGLKSRTDLKIHIAARIVYVSRGTVYSLVTFMDPALSRAFKSLYQHYRPKKPQTRATDDSLRSGATISRNFRASEYQGLELVELNHLHRDATVFTPKPDFDDSRSNVTLPSRPIPVAKLPSIRRQPQQGYPMMEIDHTPFPRVDGNVEYSNLEERL</sequence>
<dbReference type="Proteomes" id="UP001465976">
    <property type="component" value="Unassembled WGS sequence"/>
</dbReference>
<keyword evidence="1" id="KW-1133">Transmembrane helix</keyword>